<evidence type="ECO:0000313" key="5">
    <source>
        <dbReference type="Proteomes" id="UP000801492"/>
    </source>
</evidence>
<dbReference type="PANTHER" id="PTHR21245">
    <property type="entry name" value="HETEROGENEOUS NUCLEAR RIBONUCLEOPROTEIN"/>
    <property type="match status" value="1"/>
</dbReference>
<reference evidence="4" key="1">
    <citation type="submission" date="2019-08" db="EMBL/GenBank/DDBJ databases">
        <title>The genome of the North American firefly Photinus pyralis.</title>
        <authorList>
            <consortium name="Photinus pyralis genome working group"/>
            <person name="Fallon T.R."/>
            <person name="Sander Lower S.E."/>
            <person name="Weng J.-K."/>
        </authorList>
    </citation>
    <scope>NUCLEOTIDE SEQUENCE</scope>
    <source>
        <strain evidence="4">TRF0915ILg1</strain>
        <tissue evidence="4">Whole body</tissue>
    </source>
</reference>
<dbReference type="InterPro" id="IPR035979">
    <property type="entry name" value="RBD_domain_sf"/>
</dbReference>
<dbReference type="GO" id="GO:0003723">
    <property type="term" value="F:RNA binding"/>
    <property type="evidence" value="ECO:0007669"/>
    <property type="project" value="UniProtKB-UniRule"/>
</dbReference>
<dbReference type="SMART" id="SM00360">
    <property type="entry name" value="RRM"/>
    <property type="match status" value="3"/>
</dbReference>
<protein>
    <recommendedName>
        <fullName evidence="3">RRM domain-containing protein</fullName>
    </recommendedName>
</protein>
<dbReference type="Proteomes" id="UP000801492">
    <property type="component" value="Unassembled WGS sequence"/>
</dbReference>
<organism evidence="4 5">
    <name type="scientific">Ignelater luminosus</name>
    <name type="common">Cucubano</name>
    <name type="synonym">Pyrophorus luminosus</name>
    <dbReference type="NCBI Taxonomy" id="2038154"/>
    <lineage>
        <taxon>Eukaryota</taxon>
        <taxon>Metazoa</taxon>
        <taxon>Ecdysozoa</taxon>
        <taxon>Arthropoda</taxon>
        <taxon>Hexapoda</taxon>
        <taxon>Insecta</taxon>
        <taxon>Pterygota</taxon>
        <taxon>Neoptera</taxon>
        <taxon>Endopterygota</taxon>
        <taxon>Coleoptera</taxon>
        <taxon>Polyphaga</taxon>
        <taxon>Elateriformia</taxon>
        <taxon>Elateroidea</taxon>
        <taxon>Elateridae</taxon>
        <taxon>Agrypninae</taxon>
        <taxon>Pyrophorini</taxon>
        <taxon>Ignelater</taxon>
    </lineage>
</organism>
<name>A0A8K0C7L9_IGNLU</name>
<proteinExistence type="predicted"/>
<feature type="domain" description="RRM" evidence="3">
    <location>
        <begin position="236"/>
        <end position="309"/>
    </location>
</feature>
<dbReference type="PROSITE" id="PS50102">
    <property type="entry name" value="RRM"/>
    <property type="match status" value="3"/>
</dbReference>
<dbReference type="OrthoDB" id="3800936at2759"/>
<dbReference type="AlphaFoldDB" id="A0A8K0C7L9"/>
<gene>
    <name evidence="4" type="ORF">ILUMI_26643</name>
</gene>
<evidence type="ECO:0000259" key="3">
    <source>
        <dbReference type="PROSITE" id="PS50102"/>
    </source>
</evidence>
<dbReference type="InterPro" id="IPR012677">
    <property type="entry name" value="Nucleotide-bd_a/b_plait_sf"/>
</dbReference>
<dbReference type="SUPFAM" id="SSF54928">
    <property type="entry name" value="RNA-binding domain, RBD"/>
    <property type="match status" value="3"/>
</dbReference>
<keyword evidence="1 2" id="KW-0694">RNA-binding</keyword>
<evidence type="ECO:0000256" key="1">
    <source>
        <dbReference type="ARBA" id="ARBA00022884"/>
    </source>
</evidence>
<keyword evidence="5" id="KW-1185">Reference proteome</keyword>
<sequence length="360" mass="41976">MSSARTYGRNYSSRGDMVVRRLQKLEETTGYPVVQYNAQRICGPPREWNQPAPTNGSEIFISKLPRWLIEDELFKIFSRVGIIYQIRLMMNFTDFNRGFCFITYKTPEQAKMAVEQLNNYPIRPNRHIRVSKSVDNRRLFIGNIMKEKTKEEIKEALECHVDELNDVIVYPPHWTNGQAQNRGYAFAEFATHRDAAIARKLLSSGVKLWIHSPSMVSVDWANPLPEVDPQFMATVKSLYIRNLPYEITKEQLQLCLVEYVHLSNIIKVQKINNYAFIHFQHRNTAEMALSMLNGLTLWGRQIEATWFRPRMCSKENWLNHEPDNFCKSVPRKMRHRLQMLRNGAPPTHLSTADTLSLSSL</sequence>
<dbReference type="EMBL" id="VTPC01091147">
    <property type="protein sequence ID" value="KAF2879528.1"/>
    <property type="molecule type" value="Genomic_DNA"/>
</dbReference>
<accession>A0A8K0C7L9</accession>
<evidence type="ECO:0000256" key="2">
    <source>
        <dbReference type="PROSITE-ProRule" id="PRU00176"/>
    </source>
</evidence>
<dbReference type="Pfam" id="PF00076">
    <property type="entry name" value="RRM_1"/>
    <property type="match status" value="2"/>
</dbReference>
<feature type="domain" description="RRM" evidence="3">
    <location>
        <begin position="137"/>
        <end position="223"/>
    </location>
</feature>
<comment type="caution">
    <text evidence="4">The sequence shown here is derived from an EMBL/GenBank/DDBJ whole genome shotgun (WGS) entry which is preliminary data.</text>
</comment>
<evidence type="ECO:0000313" key="4">
    <source>
        <dbReference type="EMBL" id="KAF2879528.1"/>
    </source>
</evidence>
<dbReference type="CDD" id="cd12249">
    <property type="entry name" value="RRM1_hnRNPR_like"/>
    <property type="match status" value="1"/>
</dbReference>
<dbReference type="Gene3D" id="3.30.70.330">
    <property type="match status" value="3"/>
</dbReference>
<feature type="domain" description="RRM" evidence="3">
    <location>
        <begin position="57"/>
        <end position="135"/>
    </location>
</feature>
<dbReference type="InterPro" id="IPR000504">
    <property type="entry name" value="RRM_dom"/>
</dbReference>